<dbReference type="SFLD" id="SFLDS00029">
    <property type="entry name" value="Radical_SAM"/>
    <property type="match status" value="1"/>
</dbReference>
<dbReference type="NCBIfam" id="TIGR00089">
    <property type="entry name" value="MiaB/RimO family radical SAM methylthiotransferase"/>
    <property type="match status" value="1"/>
</dbReference>
<dbReference type="InterPro" id="IPR010368">
    <property type="entry name" value="Com_YlbF"/>
</dbReference>
<feature type="domain" description="MTTase N-terminal" evidence="16">
    <location>
        <begin position="42"/>
        <end position="160"/>
    </location>
</feature>
<dbReference type="Proteomes" id="UP000823634">
    <property type="component" value="Unassembled WGS sequence"/>
</dbReference>
<dbReference type="Pfam" id="PF06133">
    <property type="entry name" value="Com_YlbF"/>
    <property type="match status" value="1"/>
</dbReference>
<dbReference type="InterPro" id="IPR002792">
    <property type="entry name" value="TRAM_dom"/>
</dbReference>
<comment type="catalytic activity">
    <reaction evidence="9 13">
        <text>N(6)-dimethylallyladenosine(37) in tRNA + (sulfur carrier)-SH + AH2 + 2 S-adenosyl-L-methionine = 2-methylsulfanyl-N(6)-dimethylallyladenosine(37) in tRNA + (sulfur carrier)-H + 5'-deoxyadenosine + L-methionine + A + S-adenosyl-L-homocysteine + 2 H(+)</text>
        <dbReference type="Rhea" id="RHEA:37067"/>
        <dbReference type="Rhea" id="RHEA-COMP:10375"/>
        <dbReference type="Rhea" id="RHEA-COMP:10376"/>
        <dbReference type="Rhea" id="RHEA-COMP:14737"/>
        <dbReference type="Rhea" id="RHEA-COMP:14739"/>
        <dbReference type="ChEBI" id="CHEBI:13193"/>
        <dbReference type="ChEBI" id="CHEBI:15378"/>
        <dbReference type="ChEBI" id="CHEBI:17319"/>
        <dbReference type="ChEBI" id="CHEBI:17499"/>
        <dbReference type="ChEBI" id="CHEBI:29917"/>
        <dbReference type="ChEBI" id="CHEBI:57844"/>
        <dbReference type="ChEBI" id="CHEBI:57856"/>
        <dbReference type="ChEBI" id="CHEBI:59789"/>
        <dbReference type="ChEBI" id="CHEBI:64428"/>
        <dbReference type="ChEBI" id="CHEBI:74415"/>
        <dbReference type="ChEBI" id="CHEBI:74417"/>
        <dbReference type="EC" id="2.8.4.3"/>
    </reaction>
</comment>
<accession>A0A9D9DFM9</accession>
<evidence type="ECO:0000256" key="3">
    <source>
        <dbReference type="ARBA" id="ARBA00022679"/>
    </source>
</evidence>
<proteinExistence type="inferred from homology"/>
<keyword evidence="3 13" id="KW-0808">Transferase</keyword>
<evidence type="ECO:0000256" key="2">
    <source>
        <dbReference type="ARBA" id="ARBA00022485"/>
    </source>
</evidence>
<dbReference type="GO" id="GO:0051539">
    <property type="term" value="F:4 iron, 4 sulfur cluster binding"/>
    <property type="evidence" value="ECO:0007669"/>
    <property type="project" value="UniProtKB-UniRule"/>
</dbReference>
<evidence type="ECO:0000256" key="6">
    <source>
        <dbReference type="ARBA" id="ARBA00023004"/>
    </source>
</evidence>
<comment type="caution">
    <text evidence="18">The sequence shown here is derived from an EMBL/GenBank/DDBJ whole genome shotgun (WGS) entry which is preliminary data.</text>
</comment>
<dbReference type="PROSITE" id="PS51918">
    <property type="entry name" value="RADICAL_SAM"/>
    <property type="match status" value="1"/>
</dbReference>
<dbReference type="EMBL" id="JADINA010000032">
    <property type="protein sequence ID" value="MBO8426633.1"/>
    <property type="molecule type" value="Genomic_DNA"/>
</dbReference>
<dbReference type="PANTHER" id="PTHR43020:SF2">
    <property type="entry name" value="MITOCHONDRIAL TRNA METHYLTHIOTRANSFERASE CDK5RAP1"/>
    <property type="match status" value="1"/>
</dbReference>
<dbReference type="Pfam" id="PF04055">
    <property type="entry name" value="Radical_SAM"/>
    <property type="match status" value="1"/>
</dbReference>
<comment type="similarity">
    <text evidence="13">Belongs to the methylthiotransferase family. MiaB subfamily.</text>
</comment>
<dbReference type="EC" id="2.8.4.3" evidence="8 13"/>
<dbReference type="FunFam" id="3.80.30.20:FF:000001">
    <property type="entry name" value="tRNA-2-methylthio-N(6)-dimethylallyladenosine synthase 2"/>
    <property type="match status" value="1"/>
</dbReference>
<keyword evidence="14" id="KW-0175">Coiled coil</keyword>
<evidence type="ECO:0000256" key="10">
    <source>
        <dbReference type="ARBA" id="ARBA00068570"/>
    </source>
</evidence>
<evidence type="ECO:0000256" key="1">
    <source>
        <dbReference type="ARBA" id="ARBA00003234"/>
    </source>
</evidence>
<keyword evidence="7 13" id="KW-0411">Iron-sulfur</keyword>
<name>A0A9D9DFM9_9FIRM</name>
<evidence type="ECO:0000259" key="15">
    <source>
        <dbReference type="PROSITE" id="PS50926"/>
    </source>
</evidence>
<protein>
    <recommendedName>
        <fullName evidence="10 13">tRNA-2-methylthio-N(6)-dimethylallyladenosine synthase</fullName>
        <ecNumber evidence="8 13">2.8.4.3</ecNumber>
    </recommendedName>
    <alternativeName>
        <fullName evidence="12 13">(Dimethylallyl)adenosine tRNA methylthiotransferase MiaB</fullName>
    </alternativeName>
    <alternativeName>
        <fullName evidence="11 13">tRNA-i(6)A37 methylthiotransferase</fullName>
    </alternativeName>
</protein>
<reference evidence="18" key="2">
    <citation type="journal article" date="2021" name="PeerJ">
        <title>Extensive microbial diversity within the chicken gut microbiome revealed by metagenomics and culture.</title>
        <authorList>
            <person name="Gilroy R."/>
            <person name="Ravi A."/>
            <person name="Getino M."/>
            <person name="Pursley I."/>
            <person name="Horton D.L."/>
            <person name="Alikhan N.F."/>
            <person name="Baker D."/>
            <person name="Gharbi K."/>
            <person name="Hall N."/>
            <person name="Watson M."/>
            <person name="Adriaenssens E.M."/>
            <person name="Foster-Nyarko E."/>
            <person name="Jarju S."/>
            <person name="Secka A."/>
            <person name="Antonio M."/>
            <person name="Oren A."/>
            <person name="Chaudhuri R.R."/>
            <person name="La Ragione R."/>
            <person name="Hildebrand F."/>
            <person name="Pallen M.J."/>
        </authorList>
    </citation>
    <scope>NUCLEOTIDE SEQUENCE</scope>
    <source>
        <strain evidence="18">17113</strain>
    </source>
</reference>
<dbReference type="InterPro" id="IPR007197">
    <property type="entry name" value="rSAM"/>
</dbReference>
<evidence type="ECO:0000259" key="17">
    <source>
        <dbReference type="PROSITE" id="PS51918"/>
    </source>
</evidence>
<dbReference type="InterPro" id="IPR005839">
    <property type="entry name" value="Methylthiotransferase"/>
</dbReference>
<dbReference type="GO" id="GO:0035597">
    <property type="term" value="F:tRNA-2-methylthio-N(6)-dimethylallyladenosine(37) synthase activity"/>
    <property type="evidence" value="ECO:0007669"/>
    <property type="project" value="UniProtKB-EC"/>
</dbReference>
<dbReference type="InterPro" id="IPR023378">
    <property type="entry name" value="YheA/YmcA-like_dom_sf"/>
</dbReference>
<comment type="function">
    <text evidence="1 13">Catalyzes the methylthiolation of N6-(dimethylallyl)adenosine (i(6)A), leading to the formation of 2-methylthio-N6-(dimethylallyl)adenosine (ms(2)i(6)A) at position 37 in tRNAs that read codons beginning with uridine.</text>
</comment>
<feature type="binding site" evidence="13">
    <location>
        <position position="121"/>
    </location>
    <ligand>
        <name>[4Fe-4S] cluster</name>
        <dbReference type="ChEBI" id="CHEBI:49883"/>
        <label>1</label>
    </ligand>
</feature>
<evidence type="ECO:0000256" key="8">
    <source>
        <dbReference type="ARBA" id="ARBA00033765"/>
    </source>
</evidence>
<dbReference type="AlphaFoldDB" id="A0A9D9DFM9"/>
<feature type="binding site" evidence="13">
    <location>
        <position position="87"/>
    </location>
    <ligand>
        <name>[4Fe-4S] cluster</name>
        <dbReference type="ChEBI" id="CHEBI:49883"/>
        <label>1</label>
    </ligand>
</feature>
<dbReference type="InterPro" id="IPR006463">
    <property type="entry name" value="MiaB_methiolase"/>
</dbReference>
<dbReference type="HAMAP" id="MF_01864">
    <property type="entry name" value="tRNA_metthiotr_MiaB"/>
    <property type="match status" value="1"/>
</dbReference>
<dbReference type="GO" id="GO:0046872">
    <property type="term" value="F:metal ion binding"/>
    <property type="evidence" value="ECO:0007669"/>
    <property type="project" value="UniProtKB-KW"/>
</dbReference>
<sequence length="583" mass="65874">MPSVEIISKPDLGKARNRALAPKVSYDDCQVSERVSAFAKGRTYLVKTFGCQGNVRDEEVISGYLERCGFSKAKDESKANIVVINTCAVRENAEDKVYGEIGKFKANYLADKDFILCVCGCMMQEEGKAERLFESYRHLKIVFGTYNIPSLPSLLDRYLQTRKPILDVISYPGDIIEGLPSIRLDPYKAYVNISYGCDKFCTYCIVPYTRGRERSRPLKEIVKECEQLVEEGYKEITLLGQNVNSYGKDFGDGTTFSTVLEAVAKTGIARLRFTTSHPWDFDLEMLDVIAKYPNIMNCIHLPVQSGSSEILRLMGRRYDRESYLKLVEEIRKRIPGCAITTDIIVGFPNETESQFEETLSLCEKVKYDAAFTFIYSPRAGTPAARMEDNVSDKVKHERFNRLLKVIEDGVCYHSSQMVGKVYDVLVDGQSKKDEAFLSGYAENGKLIHFQGPSYLRGLIVPVKVSEDHAFSMKGVLEGDPFDITLAQAKRSLESESEYAEFLKAKAELDADQSFSGLYSLFKSKREQLQKAAKNGEQNAKIQEIKGELREYADKLKNHPLYVNFLSRKADVEALLEEAFALIK</sequence>
<dbReference type="Gene3D" id="3.40.50.12160">
    <property type="entry name" value="Methylthiotransferase, N-terminal domain"/>
    <property type="match status" value="1"/>
</dbReference>
<dbReference type="PROSITE" id="PS50926">
    <property type="entry name" value="TRAM"/>
    <property type="match status" value="1"/>
</dbReference>
<gene>
    <name evidence="13 18" type="primary">miaB</name>
    <name evidence="18" type="ORF">IAC61_04870</name>
</gene>
<keyword evidence="5 13" id="KW-0479">Metal-binding</keyword>
<dbReference type="Gene3D" id="1.20.1500.10">
    <property type="entry name" value="YheA/YmcA-like"/>
    <property type="match status" value="1"/>
</dbReference>
<dbReference type="GO" id="GO:0005829">
    <property type="term" value="C:cytosol"/>
    <property type="evidence" value="ECO:0007669"/>
    <property type="project" value="TreeGrafter"/>
</dbReference>
<dbReference type="Pfam" id="PF01938">
    <property type="entry name" value="TRAM"/>
    <property type="match status" value="1"/>
</dbReference>
<dbReference type="InterPro" id="IPR013848">
    <property type="entry name" value="Methylthiotransferase_N"/>
</dbReference>
<evidence type="ECO:0000256" key="4">
    <source>
        <dbReference type="ARBA" id="ARBA00022691"/>
    </source>
</evidence>
<evidence type="ECO:0000256" key="9">
    <source>
        <dbReference type="ARBA" id="ARBA00051425"/>
    </source>
</evidence>
<evidence type="ECO:0000313" key="19">
    <source>
        <dbReference type="Proteomes" id="UP000823634"/>
    </source>
</evidence>
<dbReference type="InterPro" id="IPR006638">
    <property type="entry name" value="Elp3/MiaA/NifB-like_rSAM"/>
</dbReference>
<evidence type="ECO:0000256" key="7">
    <source>
        <dbReference type="ARBA" id="ARBA00023014"/>
    </source>
</evidence>
<feature type="binding site" evidence="13">
    <location>
        <position position="201"/>
    </location>
    <ligand>
        <name>[4Fe-4S] cluster</name>
        <dbReference type="ChEBI" id="CHEBI:49883"/>
        <label>2</label>
        <note>4Fe-4S-S-AdoMet</note>
    </ligand>
</feature>
<reference evidence="18" key="1">
    <citation type="submission" date="2020-10" db="EMBL/GenBank/DDBJ databases">
        <authorList>
            <person name="Gilroy R."/>
        </authorList>
    </citation>
    <scope>NUCLEOTIDE SEQUENCE</scope>
    <source>
        <strain evidence="18">17113</strain>
    </source>
</reference>
<dbReference type="SUPFAM" id="SSF102114">
    <property type="entry name" value="Radical SAM enzymes"/>
    <property type="match status" value="1"/>
</dbReference>
<dbReference type="InterPro" id="IPR020612">
    <property type="entry name" value="Methylthiotransferase_CS"/>
</dbReference>
<feature type="coiled-coil region" evidence="14">
    <location>
        <begin position="525"/>
        <end position="554"/>
    </location>
</feature>
<dbReference type="SUPFAM" id="SSF158622">
    <property type="entry name" value="YheA/YmcA-like"/>
    <property type="match status" value="1"/>
</dbReference>
<evidence type="ECO:0000259" key="16">
    <source>
        <dbReference type="PROSITE" id="PS51449"/>
    </source>
</evidence>
<dbReference type="PANTHER" id="PTHR43020">
    <property type="entry name" value="CDK5 REGULATORY SUBUNIT-ASSOCIATED PROTEIN 1"/>
    <property type="match status" value="1"/>
</dbReference>
<dbReference type="CDD" id="cd01335">
    <property type="entry name" value="Radical_SAM"/>
    <property type="match status" value="1"/>
</dbReference>
<keyword evidence="2 13" id="KW-0004">4Fe-4S</keyword>
<evidence type="ECO:0000256" key="13">
    <source>
        <dbReference type="HAMAP-Rule" id="MF_01864"/>
    </source>
</evidence>
<dbReference type="PROSITE" id="PS01278">
    <property type="entry name" value="MTTASE_RADICAL"/>
    <property type="match status" value="1"/>
</dbReference>
<comment type="subcellular location">
    <subcellularLocation>
        <location evidence="13">Cytoplasm</location>
    </subcellularLocation>
</comment>
<evidence type="ECO:0000313" key="18">
    <source>
        <dbReference type="EMBL" id="MBO8426633.1"/>
    </source>
</evidence>
<dbReference type="SFLD" id="SFLDF00273">
    <property type="entry name" value="(dimethylallyl)adenosine_tRNA"/>
    <property type="match status" value="1"/>
</dbReference>
<dbReference type="SMART" id="SM00729">
    <property type="entry name" value="Elp3"/>
    <property type="match status" value="1"/>
</dbReference>
<feature type="binding site" evidence="13">
    <location>
        <position position="197"/>
    </location>
    <ligand>
        <name>[4Fe-4S] cluster</name>
        <dbReference type="ChEBI" id="CHEBI:49883"/>
        <label>2</label>
        <note>4Fe-4S-S-AdoMet</note>
    </ligand>
</feature>
<dbReference type="Gene3D" id="3.80.30.20">
    <property type="entry name" value="tm_1862 like domain"/>
    <property type="match status" value="1"/>
</dbReference>
<evidence type="ECO:0000256" key="11">
    <source>
        <dbReference type="ARBA" id="ARBA00080698"/>
    </source>
</evidence>
<feature type="domain" description="TRAM" evidence="15">
    <location>
        <begin position="415"/>
        <end position="478"/>
    </location>
</feature>
<dbReference type="InterPro" id="IPR058240">
    <property type="entry name" value="rSAM_sf"/>
</dbReference>
<evidence type="ECO:0000256" key="5">
    <source>
        <dbReference type="ARBA" id="ARBA00022723"/>
    </source>
</evidence>
<dbReference type="FunFam" id="3.40.50.12160:FF:000003">
    <property type="entry name" value="CDK5 regulatory subunit-associated protein 1"/>
    <property type="match status" value="1"/>
</dbReference>
<keyword evidence="13" id="KW-0963">Cytoplasm</keyword>
<dbReference type="NCBIfam" id="TIGR01574">
    <property type="entry name" value="miaB-methiolase"/>
    <property type="match status" value="1"/>
</dbReference>
<dbReference type="SFLD" id="SFLDG01082">
    <property type="entry name" value="B12-binding_domain_containing"/>
    <property type="match status" value="1"/>
</dbReference>
<dbReference type="InterPro" id="IPR038135">
    <property type="entry name" value="Methylthiotransferase_N_sf"/>
</dbReference>
<dbReference type="InterPro" id="IPR023404">
    <property type="entry name" value="rSAM_horseshoe"/>
</dbReference>
<comment type="subunit">
    <text evidence="13">Monomer.</text>
</comment>
<evidence type="ECO:0000256" key="12">
    <source>
        <dbReference type="ARBA" id="ARBA00081141"/>
    </source>
</evidence>
<dbReference type="SFLD" id="SFLDG01061">
    <property type="entry name" value="methylthiotransferase"/>
    <property type="match status" value="1"/>
</dbReference>
<evidence type="ECO:0000256" key="14">
    <source>
        <dbReference type="SAM" id="Coils"/>
    </source>
</evidence>
<keyword evidence="6 13" id="KW-0408">Iron</keyword>
<comment type="cofactor">
    <cofactor evidence="13">
        <name>[4Fe-4S] cluster</name>
        <dbReference type="ChEBI" id="CHEBI:49883"/>
    </cofactor>
    <text evidence="13">Binds 2 [4Fe-4S] clusters. One cluster is coordinated with 3 cysteines and an exchangeable S-adenosyl-L-methionine.</text>
</comment>
<feature type="binding site" evidence="13">
    <location>
        <position position="204"/>
    </location>
    <ligand>
        <name>[4Fe-4S] cluster</name>
        <dbReference type="ChEBI" id="CHEBI:49883"/>
        <label>2</label>
        <note>4Fe-4S-S-AdoMet</note>
    </ligand>
</feature>
<feature type="domain" description="Radical SAM core" evidence="17">
    <location>
        <begin position="183"/>
        <end position="412"/>
    </location>
</feature>
<dbReference type="PROSITE" id="PS51449">
    <property type="entry name" value="MTTASE_N"/>
    <property type="match status" value="1"/>
</dbReference>
<organism evidence="18 19">
    <name type="scientific">Candidatus Alloenteromonas pullistercoris</name>
    <dbReference type="NCBI Taxonomy" id="2840785"/>
    <lineage>
        <taxon>Bacteria</taxon>
        <taxon>Bacillati</taxon>
        <taxon>Bacillota</taxon>
        <taxon>Bacillota incertae sedis</taxon>
        <taxon>Candidatus Alloenteromonas</taxon>
    </lineage>
</organism>
<keyword evidence="4 13" id="KW-0949">S-adenosyl-L-methionine</keyword>
<dbReference type="Pfam" id="PF00919">
    <property type="entry name" value="UPF0004"/>
    <property type="match status" value="1"/>
</dbReference>
<keyword evidence="13" id="KW-0819">tRNA processing</keyword>
<feature type="binding site" evidence="13">
    <location>
        <position position="51"/>
    </location>
    <ligand>
        <name>[4Fe-4S] cluster</name>
        <dbReference type="ChEBI" id="CHEBI:49883"/>
        <label>1</label>
    </ligand>
</feature>